<dbReference type="Pfam" id="PF07258">
    <property type="entry name" value="COMM_domain"/>
    <property type="match status" value="1"/>
</dbReference>
<feature type="domain" description="COMM" evidence="1">
    <location>
        <begin position="122"/>
        <end position="177"/>
    </location>
</feature>
<organism evidence="2">
    <name type="scientific">Coccolithus braarudii</name>
    <dbReference type="NCBI Taxonomy" id="221442"/>
    <lineage>
        <taxon>Eukaryota</taxon>
        <taxon>Haptista</taxon>
        <taxon>Haptophyta</taxon>
        <taxon>Prymnesiophyceae</taxon>
        <taxon>Coccolithales</taxon>
        <taxon>Coccolithaceae</taxon>
        <taxon>Coccolithus</taxon>
    </lineage>
</organism>
<reference evidence="2" key="1">
    <citation type="submission" date="2021-01" db="EMBL/GenBank/DDBJ databases">
        <authorList>
            <person name="Corre E."/>
            <person name="Pelletier E."/>
            <person name="Niang G."/>
            <person name="Scheremetjew M."/>
            <person name="Finn R."/>
            <person name="Kale V."/>
            <person name="Holt S."/>
            <person name="Cochrane G."/>
            <person name="Meng A."/>
            <person name="Brown T."/>
            <person name="Cohen L."/>
        </authorList>
    </citation>
    <scope>NUCLEOTIDE SEQUENCE</scope>
    <source>
        <strain evidence="2">PLY182g</strain>
    </source>
</reference>
<proteinExistence type="predicted"/>
<dbReference type="InterPro" id="IPR017920">
    <property type="entry name" value="COMM"/>
</dbReference>
<gene>
    <name evidence="2" type="ORF">CPEL01642_LOCUS5706</name>
</gene>
<evidence type="ECO:0000259" key="1">
    <source>
        <dbReference type="Pfam" id="PF07258"/>
    </source>
</evidence>
<name>A0A7S0L4X5_9EUKA</name>
<protein>
    <recommendedName>
        <fullName evidence="1">COMM domain-containing protein</fullName>
    </recommendedName>
</protein>
<evidence type="ECO:0000313" key="2">
    <source>
        <dbReference type="EMBL" id="CAD8602373.1"/>
    </source>
</evidence>
<sequence length="195" mass="20403">MANIFSPLAPYSARTSAHERTRFFDDVVQVLCGTLATSTLDAHTVAESDPVALMLAAKALVCRIASTSYAPQAVVEQLATAGIVGGAAREIISSVEAAVLPRASELRQASALAAAQSTEAWLVDFDWQLQLVLSSSTHANIREAVVDLELTTRPAGGSSEVRSVVELSAADLDSFLEACKGVKGALHSLPEPTAK</sequence>
<dbReference type="EMBL" id="HBEY01011886">
    <property type="protein sequence ID" value="CAD8602373.1"/>
    <property type="molecule type" value="Transcribed_RNA"/>
</dbReference>
<dbReference type="AlphaFoldDB" id="A0A7S0L4X5"/>
<accession>A0A7S0L4X5</accession>